<comment type="caution">
    <text evidence="2">The sequence shown here is derived from an EMBL/GenBank/DDBJ whole genome shotgun (WGS) entry which is preliminary data.</text>
</comment>
<feature type="region of interest" description="Disordered" evidence="1">
    <location>
        <begin position="1330"/>
        <end position="1349"/>
    </location>
</feature>
<gene>
    <name evidence="2" type="ORF">FAUST_4698</name>
</gene>
<dbReference type="GO" id="GO:0046873">
    <property type="term" value="F:metal ion transmembrane transporter activity"/>
    <property type="evidence" value="ECO:0007669"/>
    <property type="project" value="InterPro"/>
</dbReference>
<name>A0AAN6C2U2_FUSAU</name>
<dbReference type="Gene3D" id="1.20.58.340">
    <property type="entry name" value="Magnesium transport protein CorA, transmembrane region"/>
    <property type="match status" value="1"/>
</dbReference>
<accession>A0AAN6C2U2</accession>
<organism evidence="2 3">
    <name type="scientific">Fusarium austroamericanum</name>
    <dbReference type="NCBI Taxonomy" id="282268"/>
    <lineage>
        <taxon>Eukaryota</taxon>
        <taxon>Fungi</taxon>
        <taxon>Dikarya</taxon>
        <taxon>Ascomycota</taxon>
        <taxon>Pezizomycotina</taxon>
        <taxon>Sordariomycetes</taxon>
        <taxon>Hypocreomycetidae</taxon>
        <taxon>Hypocreales</taxon>
        <taxon>Nectriaceae</taxon>
        <taxon>Fusarium</taxon>
    </lineage>
</organism>
<evidence type="ECO:0000256" key="1">
    <source>
        <dbReference type="SAM" id="MobiDB-lite"/>
    </source>
</evidence>
<dbReference type="Pfam" id="PF01544">
    <property type="entry name" value="CorA"/>
    <property type="match status" value="1"/>
</dbReference>
<protein>
    <recommendedName>
        <fullName evidence="4">Mg2+ transporter zinc transport protein</fullName>
    </recommendedName>
</protein>
<sequence>METSNRSCTYSFGDNGTTATVSPSGRLLRISQHFRGEKVGYCVDHPSIPQPYEVVDRITTFLSTANDPDHNIGFFPDLAWLGNGVDSVAATFMDNRWPVFTVGGNSGKFEIQYYISNGIVYQTFLFQGAKPPMGLKTSFLIRQLEFADRDNAFNKAEENDDGYNTELSSPDLHHIKRWHDKEENNKHVALFISGYLDKSALSFVEDFLYSGENEGVEDESQAYCMVWPESTLTAKITFVYSLELIDDKSIKSPTKTVQIPMPWRIPDQSISDNPCFTELPHLNRLLNRNLEHILSVCSIPVYIDTNDETDHPAIALTCGDVDNHRVATAASFYCFQLLLLALKHFESLPPHSEGTCADVQRCYICSTVRRIRKILNGHLKWIFGREYRDLIGNTTCPHTWVNGKEIAGWEKSPYFPDSLVDVPFHLIKAGDFYEYDTSNEFYQDIGETCNIPMTAGEAIKAWVRDLDTKNKLGYYAFPRNIKAPIHQFYFTDHVLIWRAIKSAEGLGLKDNLFVTRMADQNIGVGHSKKSPVKRYYSSSIVRSQILTRFTVENPISKKRMLSVSRSPSHIRFLFRNKDATLFHAMDSGLFDKPGATAATAKDVWSNKLDVWKNLVDCQRLHEENDDTTWDEPLRFALSMIMAQKSKSINSLSLKEMHGRAASVLINSVWPNGLFSGQLDFDNEPTIYTDEWKRDTYWGWTFEIPYILWKYAQPPDEPKIADISGEPQPSPISTLDPEFWISLRALVENQSDRYATSEIRSQPMKFSFPSNSLVNQTNIVQLSYEWLYTLPDFFKDYDDDEIGVGDLEEAFQRRIKPSGVDYRPISTNLRGVVVNVPRSKARKKTPPRLEDLCKVANDRDFLTSLIKQRRLTNTSKKRFYASFSPRPEQQRPYPQIREESEAMLNFFSKHISYDKSFFEYATLEKNRWTTEFHLSFYSLCWRGYLRHPHDFVIDTSSTSKRLDDMVLAKVAMGCRFDGDLFDRYWTVYFLESDPKTELNTPNVESIVTNMLRNRREKGDIDFTTLDVDALEDNKEPWRQRRILELLLFQRMVDEMRKSSFKILDYTKSNVWKLLTKEERPNVTLYTEGLLRATNAEPGRLYSFHKVSQRCQSYQHILQIVEQDLVENLAKIELWMDREHERQNEPPRWTFNDEIRYRTIISKTLIQNNHSVQALRHTQANISQFKEMLTIELERMSNEMNRRREDNIKRFTYVTVIFLPLSFGTGVFSMSDAPSGQTLQSMIKTSAVAFVATALLLVFSEQLELLLRFTKNVFYHSSRPLSKFYHDMAWVIRFIFQFNWYSLEALLRKMWDRGCRLFIVASNRRIRKREAVEEPPVGPGTSHGEWEGVEV</sequence>
<keyword evidence="3" id="KW-1185">Reference proteome</keyword>
<dbReference type="InterPro" id="IPR002523">
    <property type="entry name" value="MgTranspt_CorA/ZnTranspt_ZntB"/>
</dbReference>
<dbReference type="GO" id="GO:0016020">
    <property type="term" value="C:membrane"/>
    <property type="evidence" value="ECO:0007669"/>
    <property type="project" value="InterPro"/>
</dbReference>
<evidence type="ECO:0000313" key="2">
    <source>
        <dbReference type="EMBL" id="KAF5239814.1"/>
    </source>
</evidence>
<dbReference type="Proteomes" id="UP000537989">
    <property type="component" value="Unassembled WGS sequence"/>
</dbReference>
<proteinExistence type="predicted"/>
<evidence type="ECO:0000313" key="3">
    <source>
        <dbReference type="Proteomes" id="UP000537989"/>
    </source>
</evidence>
<reference evidence="2 3" key="1">
    <citation type="submission" date="2020-02" db="EMBL/GenBank/DDBJ databases">
        <title>Identification and distribution of gene clusters putatively required for synthesis of sphingolipid metabolism inhibitors in phylogenetically diverse species of the filamentous fungus Fusarium.</title>
        <authorList>
            <person name="Kim H.-S."/>
            <person name="Busman M."/>
            <person name="Brown D.W."/>
            <person name="Divon H."/>
            <person name="Uhlig S."/>
            <person name="Proctor R.H."/>
        </authorList>
    </citation>
    <scope>NUCLEOTIDE SEQUENCE [LARGE SCALE GENOMIC DNA]</scope>
    <source>
        <strain evidence="2 3">NRRL 2903</strain>
    </source>
</reference>
<dbReference type="EMBL" id="JAAMOD010000120">
    <property type="protein sequence ID" value="KAF5239814.1"/>
    <property type="molecule type" value="Genomic_DNA"/>
</dbReference>
<evidence type="ECO:0008006" key="4">
    <source>
        <dbReference type="Google" id="ProtNLM"/>
    </source>
</evidence>